<keyword evidence="3" id="KW-1185">Reference proteome</keyword>
<dbReference type="PRINTS" id="PR00702">
    <property type="entry name" value="ACRIFLAVINRP"/>
</dbReference>
<sequence>LGLLLSMGGKRGALMGLVLLITILGSFVMLAIHGIELQKISLGALFIALGMLVDNAILVTEGMLIGLKRG</sequence>
<dbReference type="SUPFAM" id="SSF82866">
    <property type="entry name" value="Multidrug efflux transporter AcrB transmembrane domain"/>
    <property type="match status" value="1"/>
</dbReference>
<reference evidence="2 3" key="1">
    <citation type="submission" date="2024-02" db="EMBL/GenBank/DDBJ databases">
        <title>Bacteria isolated from the canopy kelp, Nereocystis luetkeana.</title>
        <authorList>
            <person name="Pfister C.A."/>
            <person name="Younker I.T."/>
            <person name="Light S.H."/>
        </authorList>
    </citation>
    <scope>NUCLEOTIDE SEQUENCE [LARGE SCALE GENOMIC DNA]</scope>
    <source>
        <strain evidence="2 3">TI.5.07</strain>
    </source>
</reference>
<evidence type="ECO:0000256" key="1">
    <source>
        <dbReference type="SAM" id="Phobius"/>
    </source>
</evidence>
<feature type="non-terminal residue" evidence="2">
    <location>
        <position position="70"/>
    </location>
</feature>
<dbReference type="PANTHER" id="PTHR32063">
    <property type="match status" value="1"/>
</dbReference>
<feature type="transmembrane region" description="Helical" evidence="1">
    <location>
        <begin position="44"/>
        <end position="67"/>
    </location>
</feature>
<evidence type="ECO:0000313" key="3">
    <source>
        <dbReference type="Proteomes" id="UP001378242"/>
    </source>
</evidence>
<evidence type="ECO:0008006" key="4">
    <source>
        <dbReference type="Google" id="ProtNLM"/>
    </source>
</evidence>
<proteinExistence type="predicted"/>
<feature type="non-terminal residue" evidence="2">
    <location>
        <position position="1"/>
    </location>
</feature>
<dbReference type="Gene3D" id="1.20.1640.10">
    <property type="entry name" value="Multidrug efflux transporter AcrB transmembrane domain"/>
    <property type="match status" value="1"/>
</dbReference>
<protein>
    <recommendedName>
        <fullName evidence="4">Efflux RND transporter permease subunit</fullName>
    </recommendedName>
</protein>
<dbReference type="EMBL" id="JBAKAP010000190">
    <property type="protein sequence ID" value="MEL0618763.1"/>
    <property type="molecule type" value="Genomic_DNA"/>
</dbReference>
<comment type="caution">
    <text evidence="2">The sequence shown here is derived from an EMBL/GenBank/DDBJ whole genome shotgun (WGS) entry which is preliminary data.</text>
</comment>
<dbReference type="RefSeq" id="WP_341543028.1">
    <property type="nucleotide sequence ID" value="NZ_JBAKAP010000190.1"/>
</dbReference>
<keyword evidence="1" id="KW-0812">Transmembrane</keyword>
<gene>
    <name evidence="2" type="ORF">V6243_18280</name>
</gene>
<keyword evidence="1" id="KW-0472">Membrane</keyword>
<accession>A0ABU9GKW0</accession>
<organism evidence="2 3">
    <name type="scientific">Cobetia marina</name>
    <name type="common">Deleya marina</name>
    <dbReference type="NCBI Taxonomy" id="28258"/>
    <lineage>
        <taxon>Bacteria</taxon>
        <taxon>Pseudomonadati</taxon>
        <taxon>Pseudomonadota</taxon>
        <taxon>Gammaproteobacteria</taxon>
        <taxon>Oceanospirillales</taxon>
        <taxon>Halomonadaceae</taxon>
        <taxon>Cobetia</taxon>
    </lineage>
</organism>
<keyword evidence="1" id="KW-1133">Transmembrane helix</keyword>
<dbReference type="InterPro" id="IPR001036">
    <property type="entry name" value="Acrflvin-R"/>
</dbReference>
<feature type="transmembrane region" description="Helical" evidence="1">
    <location>
        <begin position="12"/>
        <end position="32"/>
    </location>
</feature>
<dbReference type="PANTHER" id="PTHR32063:SF18">
    <property type="entry name" value="CATION EFFLUX SYSTEM PROTEIN"/>
    <property type="match status" value="1"/>
</dbReference>
<dbReference type="Proteomes" id="UP001378242">
    <property type="component" value="Unassembled WGS sequence"/>
</dbReference>
<evidence type="ECO:0000313" key="2">
    <source>
        <dbReference type="EMBL" id="MEL0618763.1"/>
    </source>
</evidence>
<name>A0ABU9GKW0_COBMA</name>